<dbReference type="PRINTS" id="PR00344">
    <property type="entry name" value="BCTRLSENSOR"/>
</dbReference>
<comment type="caution">
    <text evidence="10">The sequence shown here is derived from an EMBL/GenBank/DDBJ whole genome shotgun (WGS) entry which is preliminary data.</text>
</comment>
<feature type="region of interest" description="Disordered" evidence="7">
    <location>
        <begin position="661"/>
        <end position="683"/>
    </location>
</feature>
<evidence type="ECO:0000313" key="11">
    <source>
        <dbReference type="Proteomes" id="UP000484255"/>
    </source>
</evidence>
<dbReference type="SUPFAM" id="SSF52172">
    <property type="entry name" value="CheY-like"/>
    <property type="match status" value="1"/>
</dbReference>
<keyword evidence="11" id="KW-1185">Reference proteome</keyword>
<comment type="catalytic activity">
    <reaction evidence="1">
        <text>ATP + protein L-histidine = ADP + protein N-phospho-L-histidine.</text>
        <dbReference type="EC" id="2.7.13.3"/>
    </reaction>
</comment>
<organism evidence="10 11">
    <name type="scientific">Ideonella livida</name>
    <dbReference type="NCBI Taxonomy" id="2707176"/>
    <lineage>
        <taxon>Bacteria</taxon>
        <taxon>Pseudomonadati</taxon>
        <taxon>Pseudomonadota</taxon>
        <taxon>Betaproteobacteria</taxon>
        <taxon>Burkholderiales</taxon>
        <taxon>Sphaerotilaceae</taxon>
        <taxon>Ideonella</taxon>
    </lineage>
</organism>
<dbReference type="InterPro" id="IPR005467">
    <property type="entry name" value="His_kinase_dom"/>
</dbReference>
<evidence type="ECO:0000259" key="9">
    <source>
        <dbReference type="PROSITE" id="PS50109"/>
    </source>
</evidence>
<keyword evidence="8" id="KW-1133">Transmembrane helix</keyword>
<feature type="compositionally biased region" description="Low complexity" evidence="7">
    <location>
        <begin position="665"/>
        <end position="675"/>
    </location>
</feature>
<sequence length="830" mass="89004">MLTGPRPGLATGLARWALAAWWAVVGWLGAAALAWAQAVGPAPVPDIGPQGWPWQASLQAVEAGGGGFDSGANSASAPQPVALPLAWRSGQDGLPSHWRLILHFELPAVPTVLWALRLDRLPPDHDMRLNGQPLSGRGLGEQDVRRFTVRPHWIELPPALLRPGVNVLTVEIDRRRSAGGIDVPVLGPAHLLRPALLRHQLWVVDVPRELNVVAAGLALFMVLLWALRPQEQVLGAFGSLWALLSLRNLAYYAEGQALPMPAWLSEWLFFLAQWAAVGLLLTLAAVLAHQVPPWRHPRWRVVLPCLLGAAGLLGAWQGMPTVRALAYPVFMALSAWALWRLWRAMGRASRHRRAGLLLAYAIVGLTLVHDYLFATGRLAVDAVYWTPYGTPAVMLATALLLLRRFVGALRQAESLGAVLEARVRQRTLDLEEAVAARSRFVAAASHDLRQPVAAITLLSGLLAEQWRAGKPANARLLERLQAAVSALESLLQGLLDLSRFEAGAVQARPQAVDLRALVERVARTLEADAQARGLQWRLRVPPAWVWADPLLLEQVLRNLLGNAVQYTVHGGVLLGARPLAGGWCLQVWDTGCGIPLAQQAAVFEAFVQLDNPARQRGRGIGLGLSLVQRAARLMGATVRLRSVPGRGSCFSLWLPPARPVPAPGPRAGAQEAPGADDGGGEGLAPVASHAPLPPVASGPAFAVWVLEDDGLLRDALCWQLRAWGLAPVGLDSLAALRQRLQACAADLSGPDLASPVLLTDHRLPDGDAARARAAFLARWPQGTGLVVTGDTGAADLQALSALGWPVLHKPFGPDTLRRALARAGGWNPPA</sequence>
<dbReference type="SMART" id="SM00388">
    <property type="entry name" value="HisKA"/>
    <property type="match status" value="1"/>
</dbReference>
<accession>A0A7C9TLB0</accession>
<keyword evidence="8" id="KW-0812">Transmembrane</keyword>
<dbReference type="PROSITE" id="PS50109">
    <property type="entry name" value="HIS_KIN"/>
    <property type="match status" value="1"/>
</dbReference>
<dbReference type="EC" id="2.7.13.3" evidence="2"/>
<dbReference type="InterPro" id="IPR036097">
    <property type="entry name" value="HisK_dim/P_sf"/>
</dbReference>
<dbReference type="SUPFAM" id="SSF55874">
    <property type="entry name" value="ATPase domain of HSP90 chaperone/DNA topoisomerase II/histidine kinase"/>
    <property type="match status" value="1"/>
</dbReference>
<keyword evidence="4" id="KW-0808">Transferase</keyword>
<dbReference type="RefSeq" id="WP_163456689.1">
    <property type="nucleotide sequence ID" value="NZ_JAAGOH010000005.1"/>
</dbReference>
<feature type="transmembrane region" description="Helical" evidence="8">
    <location>
        <begin position="301"/>
        <end position="319"/>
    </location>
</feature>
<dbReference type="CDD" id="cd00082">
    <property type="entry name" value="HisKA"/>
    <property type="match status" value="1"/>
</dbReference>
<evidence type="ECO:0000256" key="2">
    <source>
        <dbReference type="ARBA" id="ARBA00012438"/>
    </source>
</evidence>
<keyword evidence="8" id="KW-0472">Membrane</keyword>
<evidence type="ECO:0000256" key="8">
    <source>
        <dbReference type="SAM" id="Phobius"/>
    </source>
</evidence>
<evidence type="ECO:0000256" key="6">
    <source>
        <dbReference type="ARBA" id="ARBA00023012"/>
    </source>
</evidence>
<dbReference type="InterPro" id="IPR011006">
    <property type="entry name" value="CheY-like_superfamily"/>
</dbReference>
<dbReference type="SUPFAM" id="SSF47384">
    <property type="entry name" value="Homodimeric domain of signal transducing histidine kinase"/>
    <property type="match status" value="1"/>
</dbReference>
<evidence type="ECO:0000256" key="7">
    <source>
        <dbReference type="SAM" id="MobiDB-lite"/>
    </source>
</evidence>
<dbReference type="Gene3D" id="3.30.565.10">
    <property type="entry name" value="Histidine kinase-like ATPase, C-terminal domain"/>
    <property type="match status" value="1"/>
</dbReference>
<dbReference type="Proteomes" id="UP000484255">
    <property type="component" value="Unassembled WGS sequence"/>
</dbReference>
<proteinExistence type="predicted"/>
<dbReference type="InterPro" id="IPR003661">
    <property type="entry name" value="HisK_dim/P_dom"/>
</dbReference>
<dbReference type="Gene3D" id="1.10.287.130">
    <property type="match status" value="1"/>
</dbReference>
<reference evidence="10 11" key="1">
    <citation type="submission" date="2020-02" db="EMBL/GenBank/DDBJ databases">
        <title>Ideonella bacterium strain TBM-1.</title>
        <authorList>
            <person name="Chen W.-M."/>
        </authorList>
    </citation>
    <scope>NUCLEOTIDE SEQUENCE [LARGE SCALE GENOMIC DNA]</scope>
    <source>
        <strain evidence="10 11">TBM-1</strain>
    </source>
</reference>
<keyword evidence="6" id="KW-0902">Two-component regulatory system</keyword>
<dbReference type="AlphaFoldDB" id="A0A7C9TLB0"/>
<name>A0A7C9TLB0_9BURK</name>
<feature type="domain" description="Histidine kinase" evidence="9">
    <location>
        <begin position="443"/>
        <end position="658"/>
    </location>
</feature>
<dbReference type="InterPro" id="IPR050736">
    <property type="entry name" value="Sensor_HK_Regulatory"/>
</dbReference>
<evidence type="ECO:0000256" key="1">
    <source>
        <dbReference type="ARBA" id="ARBA00000085"/>
    </source>
</evidence>
<dbReference type="GO" id="GO:0000155">
    <property type="term" value="F:phosphorelay sensor kinase activity"/>
    <property type="evidence" value="ECO:0007669"/>
    <property type="project" value="InterPro"/>
</dbReference>
<keyword evidence="3" id="KW-0597">Phosphoprotein</keyword>
<dbReference type="Pfam" id="PF00512">
    <property type="entry name" value="HisKA"/>
    <property type="match status" value="1"/>
</dbReference>
<evidence type="ECO:0000256" key="4">
    <source>
        <dbReference type="ARBA" id="ARBA00022679"/>
    </source>
</evidence>
<evidence type="ECO:0000313" key="10">
    <source>
        <dbReference type="EMBL" id="NDY90846.1"/>
    </source>
</evidence>
<dbReference type="InterPro" id="IPR003594">
    <property type="entry name" value="HATPase_dom"/>
</dbReference>
<evidence type="ECO:0000256" key="5">
    <source>
        <dbReference type="ARBA" id="ARBA00022777"/>
    </source>
</evidence>
<feature type="transmembrane region" description="Helical" evidence="8">
    <location>
        <begin position="210"/>
        <end position="227"/>
    </location>
</feature>
<dbReference type="Pfam" id="PF02518">
    <property type="entry name" value="HATPase_c"/>
    <property type="match status" value="1"/>
</dbReference>
<dbReference type="InterPro" id="IPR036890">
    <property type="entry name" value="HATPase_C_sf"/>
</dbReference>
<feature type="transmembrane region" description="Helical" evidence="8">
    <location>
        <begin position="267"/>
        <end position="289"/>
    </location>
</feature>
<keyword evidence="5 10" id="KW-0418">Kinase</keyword>
<dbReference type="InterPro" id="IPR004358">
    <property type="entry name" value="Sig_transdc_His_kin-like_C"/>
</dbReference>
<feature type="transmembrane region" description="Helical" evidence="8">
    <location>
        <begin position="234"/>
        <end position="252"/>
    </location>
</feature>
<dbReference type="Gene3D" id="3.40.50.2300">
    <property type="match status" value="1"/>
</dbReference>
<dbReference type="PANTHER" id="PTHR43711">
    <property type="entry name" value="TWO-COMPONENT HISTIDINE KINASE"/>
    <property type="match status" value="1"/>
</dbReference>
<dbReference type="PANTHER" id="PTHR43711:SF1">
    <property type="entry name" value="HISTIDINE KINASE 1"/>
    <property type="match status" value="1"/>
</dbReference>
<feature type="transmembrane region" description="Helical" evidence="8">
    <location>
        <begin position="325"/>
        <end position="342"/>
    </location>
</feature>
<feature type="transmembrane region" description="Helical" evidence="8">
    <location>
        <begin position="354"/>
        <end position="373"/>
    </location>
</feature>
<gene>
    <name evidence="10" type="ORF">G3A44_06515</name>
</gene>
<dbReference type="EMBL" id="JAAGOH010000005">
    <property type="protein sequence ID" value="NDY90846.1"/>
    <property type="molecule type" value="Genomic_DNA"/>
</dbReference>
<protein>
    <recommendedName>
        <fullName evidence="2">histidine kinase</fullName>
        <ecNumber evidence="2">2.7.13.3</ecNumber>
    </recommendedName>
</protein>
<evidence type="ECO:0000256" key="3">
    <source>
        <dbReference type="ARBA" id="ARBA00022553"/>
    </source>
</evidence>
<feature type="transmembrane region" description="Helical" evidence="8">
    <location>
        <begin position="385"/>
        <end position="402"/>
    </location>
</feature>
<dbReference type="SMART" id="SM00387">
    <property type="entry name" value="HATPase_c"/>
    <property type="match status" value="1"/>
</dbReference>